<dbReference type="Gene3D" id="3.40.50.1970">
    <property type="match status" value="1"/>
</dbReference>
<reference evidence="4" key="1">
    <citation type="journal article" date="2023" name="Mol. Phylogenet. Evol.">
        <title>Genome-scale phylogeny and comparative genomics of the fungal order Sordariales.</title>
        <authorList>
            <person name="Hensen N."/>
            <person name="Bonometti L."/>
            <person name="Westerberg I."/>
            <person name="Brannstrom I.O."/>
            <person name="Guillou S."/>
            <person name="Cros-Aarteil S."/>
            <person name="Calhoun S."/>
            <person name="Haridas S."/>
            <person name="Kuo A."/>
            <person name="Mondo S."/>
            <person name="Pangilinan J."/>
            <person name="Riley R."/>
            <person name="LaButti K."/>
            <person name="Andreopoulos B."/>
            <person name="Lipzen A."/>
            <person name="Chen C."/>
            <person name="Yan M."/>
            <person name="Daum C."/>
            <person name="Ng V."/>
            <person name="Clum A."/>
            <person name="Steindorff A."/>
            <person name="Ohm R.A."/>
            <person name="Martin F."/>
            <person name="Silar P."/>
            <person name="Natvig D.O."/>
            <person name="Lalanne C."/>
            <person name="Gautier V."/>
            <person name="Ament-Velasquez S.L."/>
            <person name="Kruys A."/>
            <person name="Hutchinson M.I."/>
            <person name="Powell A.J."/>
            <person name="Barry K."/>
            <person name="Miller A.N."/>
            <person name="Grigoriev I.V."/>
            <person name="Debuchy R."/>
            <person name="Gladieux P."/>
            <person name="Hiltunen Thoren M."/>
            <person name="Johannesson H."/>
        </authorList>
    </citation>
    <scope>NUCLEOTIDE SEQUENCE</scope>
    <source>
        <strain evidence="4">CBS 314.62</strain>
    </source>
</reference>
<gene>
    <name evidence="4" type="ORF">B0T22DRAFT_522627</name>
</gene>
<keyword evidence="1" id="KW-0560">Oxidoreductase</keyword>
<comment type="caution">
    <text evidence="4">The sequence shown here is derived from an EMBL/GenBank/DDBJ whole genome shotgun (WGS) entry which is preliminary data.</text>
</comment>
<dbReference type="EMBL" id="JAULSO010000005">
    <property type="protein sequence ID" value="KAK3683004.1"/>
    <property type="molecule type" value="Genomic_DNA"/>
</dbReference>
<dbReference type="Pfam" id="PF00465">
    <property type="entry name" value="Fe-ADH"/>
    <property type="match status" value="1"/>
</dbReference>
<dbReference type="SUPFAM" id="SSF56796">
    <property type="entry name" value="Dehydroquinate synthase-like"/>
    <property type="match status" value="1"/>
</dbReference>
<dbReference type="Pfam" id="PF25137">
    <property type="entry name" value="ADH_Fe_C"/>
    <property type="match status" value="1"/>
</dbReference>
<dbReference type="GO" id="GO:0004022">
    <property type="term" value="F:alcohol dehydrogenase (NAD+) activity"/>
    <property type="evidence" value="ECO:0007669"/>
    <property type="project" value="TreeGrafter"/>
</dbReference>
<dbReference type="CDD" id="cd08192">
    <property type="entry name" value="MAR-like"/>
    <property type="match status" value="1"/>
</dbReference>
<evidence type="ECO:0000256" key="1">
    <source>
        <dbReference type="ARBA" id="ARBA00023002"/>
    </source>
</evidence>
<evidence type="ECO:0000259" key="3">
    <source>
        <dbReference type="Pfam" id="PF25137"/>
    </source>
</evidence>
<dbReference type="InterPro" id="IPR001670">
    <property type="entry name" value="ADH_Fe/GldA"/>
</dbReference>
<dbReference type="PANTHER" id="PTHR11496:SF107">
    <property type="entry name" value="ALCOHOL DEHYDROGENASE, PUTATIVE (AFU_ORTHOLOGUE AFUA_1G06800)-RELATED"/>
    <property type="match status" value="1"/>
</dbReference>
<dbReference type="GO" id="GO:0005739">
    <property type="term" value="C:mitochondrion"/>
    <property type="evidence" value="ECO:0007669"/>
    <property type="project" value="TreeGrafter"/>
</dbReference>
<accession>A0AAE0X1W2</accession>
<evidence type="ECO:0000259" key="2">
    <source>
        <dbReference type="Pfam" id="PF00465"/>
    </source>
</evidence>
<dbReference type="AlphaFoldDB" id="A0AAE0X1W2"/>
<dbReference type="GO" id="GO:0046872">
    <property type="term" value="F:metal ion binding"/>
    <property type="evidence" value="ECO:0007669"/>
    <property type="project" value="InterPro"/>
</dbReference>
<dbReference type="Proteomes" id="UP001270362">
    <property type="component" value="Unassembled WGS sequence"/>
</dbReference>
<proteinExistence type="predicted"/>
<dbReference type="InterPro" id="IPR056798">
    <property type="entry name" value="ADH_Fe_C"/>
</dbReference>
<evidence type="ECO:0000313" key="4">
    <source>
        <dbReference type="EMBL" id="KAK3683004.1"/>
    </source>
</evidence>
<organism evidence="4 5">
    <name type="scientific">Podospora appendiculata</name>
    <dbReference type="NCBI Taxonomy" id="314037"/>
    <lineage>
        <taxon>Eukaryota</taxon>
        <taxon>Fungi</taxon>
        <taxon>Dikarya</taxon>
        <taxon>Ascomycota</taxon>
        <taxon>Pezizomycotina</taxon>
        <taxon>Sordariomycetes</taxon>
        <taxon>Sordariomycetidae</taxon>
        <taxon>Sordariales</taxon>
        <taxon>Podosporaceae</taxon>
        <taxon>Podospora</taxon>
    </lineage>
</organism>
<feature type="domain" description="Alcohol dehydrogenase iron-type/glycerol dehydrogenase GldA" evidence="2">
    <location>
        <begin position="34"/>
        <end position="192"/>
    </location>
</feature>
<protein>
    <submittedName>
        <fullName evidence="4">Alcohol dehydrogenase</fullName>
    </submittedName>
</protein>
<name>A0AAE0X1W2_9PEZI</name>
<dbReference type="Gene3D" id="1.20.1090.10">
    <property type="entry name" value="Dehydroquinate synthase-like - alpha domain"/>
    <property type="match status" value="1"/>
</dbReference>
<reference evidence="4" key="2">
    <citation type="submission" date="2023-06" db="EMBL/GenBank/DDBJ databases">
        <authorList>
            <consortium name="Lawrence Berkeley National Laboratory"/>
            <person name="Haridas S."/>
            <person name="Hensen N."/>
            <person name="Bonometti L."/>
            <person name="Westerberg I."/>
            <person name="Brannstrom I.O."/>
            <person name="Guillou S."/>
            <person name="Cros-Aarteil S."/>
            <person name="Calhoun S."/>
            <person name="Kuo A."/>
            <person name="Mondo S."/>
            <person name="Pangilinan J."/>
            <person name="Riley R."/>
            <person name="Labutti K."/>
            <person name="Andreopoulos B."/>
            <person name="Lipzen A."/>
            <person name="Chen C."/>
            <person name="Yanf M."/>
            <person name="Daum C."/>
            <person name="Ng V."/>
            <person name="Clum A."/>
            <person name="Steindorff A."/>
            <person name="Ohm R."/>
            <person name="Martin F."/>
            <person name="Silar P."/>
            <person name="Natvig D."/>
            <person name="Lalanne C."/>
            <person name="Gautier V."/>
            <person name="Ament-Velasquez S.L."/>
            <person name="Kruys A."/>
            <person name="Hutchinson M.I."/>
            <person name="Powell A.J."/>
            <person name="Barry K."/>
            <person name="Miller A.N."/>
            <person name="Grigoriev I.V."/>
            <person name="Debuchy R."/>
            <person name="Gladieux P."/>
            <person name="Thoren M.H."/>
            <person name="Johannesson H."/>
        </authorList>
    </citation>
    <scope>NUCLEOTIDE SEQUENCE</scope>
    <source>
        <strain evidence="4">CBS 314.62</strain>
    </source>
</reference>
<evidence type="ECO:0000313" key="5">
    <source>
        <dbReference type="Proteomes" id="UP001270362"/>
    </source>
</evidence>
<dbReference type="PANTHER" id="PTHR11496">
    <property type="entry name" value="ALCOHOL DEHYDROGENASE"/>
    <property type="match status" value="1"/>
</dbReference>
<sequence>MVLLEGETYFQALKPKPFVSIGLPFAQACKHHAAETFGAKRVYIIVSSSISKTSSFTDLKDALGDSVVGVRYGIRPHVPWTDVLEVAADLRDLAADLIVTLGAGSLTDGAKVAALAVANSAFTLDALDKLHIGANPKQRATLQACTIPTINIPTSLSGGEYNTSGGATDARNHRKSAFRHPSSGAQLVILDPALTVSTPERVWLSSGMRAIDHCVEGLCSLWFRPGEGGGEGEDSRKAEVEAWLVKGLSLLLPSLLVTKRHPNDLDARRSEMLGVIEPFRAFQSGVSMGASHGIGHQLGPLGVGHGETSCVMLPSVLRWNRDNGDAWVVARQRKVLDVFWSDPTVEDALKRRGLSRDTAGAGDVVAAFVDELGMPACLRDVGVGRDQLRDLARNAMTDRDIPTNPVAIGRVEQVAEILEMALGE</sequence>
<keyword evidence="5" id="KW-1185">Reference proteome</keyword>
<feature type="domain" description="Fe-containing alcohol dehydrogenase-like C-terminal" evidence="3">
    <location>
        <begin position="244"/>
        <end position="421"/>
    </location>
</feature>
<dbReference type="InterPro" id="IPR039697">
    <property type="entry name" value="Alcohol_dehydrogenase_Fe"/>
</dbReference>